<evidence type="ECO:0000256" key="1">
    <source>
        <dbReference type="SAM" id="MobiDB-lite"/>
    </source>
</evidence>
<dbReference type="Proteomes" id="UP000280008">
    <property type="component" value="Unassembled WGS sequence"/>
</dbReference>
<evidence type="ECO:0000313" key="2">
    <source>
        <dbReference type="EMBL" id="RKR74537.1"/>
    </source>
</evidence>
<comment type="caution">
    <text evidence="2">The sequence shown here is derived from an EMBL/GenBank/DDBJ whole genome shotgun (WGS) entry which is preliminary data.</text>
</comment>
<feature type="region of interest" description="Disordered" evidence="1">
    <location>
        <begin position="72"/>
        <end position="106"/>
    </location>
</feature>
<accession>A0A495IEW6</accession>
<gene>
    <name evidence="2" type="ORF">C8E83_1656</name>
</gene>
<protein>
    <submittedName>
        <fullName evidence="2">Uncharacterized protein</fullName>
    </submittedName>
</protein>
<dbReference type="EMBL" id="RBKS01000001">
    <property type="protein sequence ID" value="RKR74537.1"/>
    <property type="molecule type" value="Genomic_DNA"/>
</dbReference>
<dbReference type="AlphaFoldDB" id="A0A495IEW6"/>
<keyword evidence="3" id="KW-1185">Reference proteome</keyword>
<evidence type="ECO:0000313" key="3">
    <source>
        <dbReference type="Proteomes" id="UP000280008"/>
    </source>
</evidence>
<proteinExistence type="predicted"/>
<organism evidence="2 3">
    <name type="scientific">Frondihabitans australicus</name>
    <dbReference type="NCBI Taxonomy" id="386892"/>
    <lineage>
        <taxon>Bacteria</taxon>
        <taxon>Bacillati</taxon>
        <taxon>Actinomycetota</taxon>
        <taxon>Actinomycetes</taxon>
        <taxon>Micrococcales</taxon>
        <taxon>Microbacteriaceae</taxon>
        <taxon>Frondihabitans</taxon>
    </lineage>
</organism>
<sequence length="106" mass="11926">MLQRGTDLAFRFARDASFAIEARILCPKYSHSGTAYEYATHTINVTASGMPLRPNRASARRAISVAPRIRTKEQAPMHVHRRYRPTARASAGFGSTQPPLRLMTRR</sequence>
<name>A0A495IEW6_9MICO</name>
<reference evidence="2 3" key="1">
    <citation type="submission" date="2018-10" db="EMBL/GenBank/DDBJ databases">
        <title>Sequencing the genomes of 1000 actinobacteria strains.</title>
        <authorList>
            <person name="Klenk H.-P."/>
        </authorList>
    </citation>
    <scope>NUCLEOTIDE SEQUENCE [LARGE SCALE GENOMIC DNA]</scope>
    <source>
        <strain evidence="2 3">DSM 17894</strain>
    </source>
</reference>